<evidence type="ECO:0000313" key="9">
    <source>
        <dbReference type="Proteomes" id="UP000261295"/>
    </source>
</evidence>
<keyword evidence="3 8" id="KW-0238">DNA-binding</keyword>
<sequence length="210" mass="23750">MKPNKETYRILVIDDHPIVAEGIIALASQLEGVTCKGATCAKDVEQLTLKERFDLCIIDLELPDMNGFQLISHLHSQIPECGILIYTMHEEPWIIAKLSTLNINGAVSKNASTSELRDAISTLKNGTRYFSNVFSELDKEKQNTLPYALPELSRREKEVLAYLSQELSTSEISQLLFLSINTIQTYRKRLMEKLEAKNVAELVYKGKSLF</sequence>
<evidence type="ECO:0000313" key="8">
    <source>
        <dbReference type="EMBL" id="RGM56124.1"/>
    </source>
</evidence>
<dbReference type="PANTHER" id="PTHR43214">
    <property type="entry name" value="TWO-COMPONENT RESPONSE REGULATOR"/>
    <property type="match status" value="1"/>
</dbReference>
<evidence type="ECO:0000256" key="1">
    <source>
        <dbReference type="ARBA" id="ARBA00022553"/>
    </source>
</evidence>
<evidence type="ECO:0000256" key="4">
    <source>
        <dbReference type="ARBA" id="ARBA00023163"/>
    </source>
</evidence>
<name>A0A3E4XM53_BACUN</name>
<dbReference type="RefSeq" id="WP_117749273.1">
    <property type="nucleotide sequence ID" value="NZ_QSTL01000006.1"/>
</dbReference>
<dbReference type="InterPro" id="IPR011006">
    <property type="entry name" value="CheY-like_superfamily"/>
</dbReference>
<reference evidence="8 9" key="1">
    <citation type="submission" date="2018-08" db="EMBL/GenBank/DDBJ databases">
        <title>A genome reference for cultivated species of the human gut microbiota.</title>
        <authorList>
            <person name="Zou Y."/>
            <person name="Xue W."/>
            <person name="Luo G."/>
        </authorList>
    </citation>
    <scope>NUCLEOTIDE SEQUENCE [LARGE SCALE GENOMIC DNA]</scope>
    <source>
        <strain evidence="8 9">OM07-9</strain>
    </source>
</reference>
<dbReference type="InterPro" id="IPR000792">
    <property type="entry name" value="Tscrpt_reg_LuxR_C"/>
</dbReference>
<evidence type="ECO:0000256" key="2">
    <source>
        <dbReference type="ARBA" id="ARBA00023015"/>
    </source>
</evidence>
<dbReference type="SMART" id="SM00448">
    <property type="entry name" value="REC"/>
    <property type="match status" value="1"/>
</dbReference>
<protein>
    <submittedName>
        <fullName evidence="8">DNA-binding response regulator</fullName>
    </submittedName>
</protein>
<dbReference type="PROSITE" id="PS50110">
    <property type="entry name" value="RESPONSE_REGULATORY"/>
    <property type="match status" value="1"/>
</dbReference>
<dbReference type="CDD" id="cd17535">
    <property type="entry name" value="REC_NarL-like"/>
    <property type="match status" value="1"/>
</dbReference>
<feature type="domain" description="Response regulatory" evidence="7">
    <location>
        <begin position="9"/>
        <end position="124"/>
    </location>
</feature>
<dbReference type="GO" id="GO:0003677">
    <property type="term" value="F:DNA binding"/>
    <property type="evidence" value="ECO:0007669"/>
    <property type="project" value="UniProtKB-KW"/>
</dbReference>
<proteinExistence type="predicted"/>
<dbReference type="SUPFAM" id="SSF46894">
    <property type="entry name" value="C-terminal effector domain of the bipartite response regulators"/>
    <property type="match status" value="1"/>
</dbReference>
<dbReference type="Gene3D" id="1.10.10.10">
    <property type="entry name" value="Winged helix-like DNA-binding domain superfamily/Winged helix DNA-binding domain"/>
    <property type="match status" value="1"/>
</dbReference>
<gene>
    <name evidence="8" type="ORF">DXC07_08680</name>
</gene>
<dbReference type="Gene3D" id="3.40.50.2300">
    <property type="match status" value="1"/>
</dbReference>
<evidence type="ECO:0000259" key="6">
    <source>
        <dbReference type="PROSITE" id="PS50043"/>
    </source>
</evidence>
<dbReference type="SUPFAM" id="SSF52172">
    <property type="entry name" value="CheY-like"/>
    <property type="match status" value="1"/>
</dbReference>
<accession>A0A3E4XM53</accession>
<dbReference type="PANTHER" id="PTHR43214:SF41">
    <property type="entry name" value="NITRATE_NITRITE RESPONSE REGULATOR PROTEIN NARP"/>
    <property type="match status" value="1"/>
</dbReference>
<dbReference type="GO" id="GO:0006355">
    <property type="term" value="P:regulation of DNA-templated transcription"/>
    <property type="evidence" value="ECO:0007669"/>
    <property type="project" value="InterPro"/>
</dbReference>
<keyword evidence="1 5" id="KW-0597">Phosphoprotein</keyword>
<dbReference type="InterPro" id="IPR001789">
    <property type="entry name" value="Sig_transdc_resp-reg_receiver"/>
</dbReference>
<dbReference type="InterPro" id="IPR016032">
    <property type="entry name" value="Sig_transdc_resp-reg_C-effctor"/>
</dbReference>
<feature type="modified residue" description="4-aspartylphosphate" evidence="5">
    <location>
        <position position="59"/>
    </location>
</feature>
<organism evidence="8 9">
    <name type="scientific">Bacteroides uniformis</name>
    <dbReference type="NCBI Taxonomy" id="820"/>
    <lineage>
        <taxon>Bacteria</taxon>
        <taxon>Pseudomonadati</taxon>
        <taxon>Bacteroidota</taxon>
        <taxon>Bacteroidia</taxon>
        <taxon>Bacteroidales</taxon>
        <taxon>Bacteroidaceae</taxon>
        <taxon>Bacteroides</taxon>
    </lineage>
</organism>
<dbReference type="AlphaFoldDB" id="A0A3E4XM53"/>
<dbReference type="InterPro" id="IPR036388">
    <property type="entry name" value="WH-like_DNA-bd_sf"/>
</dbReference>
<dbReference type="CDD" id="cd06170">
    <property type="entry name" value="LuxR_C_like"/>
    <property type="match status" value="1"/>
</dbReference>
<comment type="caution">
    <text evidence="8">The sequence shown here is derived from an EMBL/GenBank/DDBJ whole genome shotgun (WGS) entry which is preliminary data.</text>
</comment>
<evidence type="ECO:0000256" key="5">
    <source>
        <dbReference type="PROSITE-ProRule" id="PRU00169"/>
    </source>
</evidence>
<dbReference type="Proteomes" id="UP000261295">
    <property type="component" value="Unassembled WGS sequence"/>
</dbReference>
<dbReference type="InterPro" id="IPR039420">
    <property type="entry name" value="WalR-like"/>
</dbReference>
<feature type="domain" description="HTH luxR-type" evidence="6">
    <location>
        <begin position="145"/>
        <end position="210"/>
    </location>
</feature>
<dbReference type="Pfam" id="PF00072">
    <property type="entry name" value="Response_reg"/>
    <property type="match status" value="1"/>
</dbReference>
<evidence type="ECO:0000256" key="3">
    <source>
        <dbReference type="ARBA" id="ARBA00023125"/>
    </source>
</evidence>
<keyword evidence="2" id="KW-0805">Transcription regulation</keyword>
<dbReference type="SMART" id="SM00421">
    <property type="entry name" value="HTH_LUXR"/>
    <property type="match status" value="1"/>
</dbReference>
<dbReference type="InterPro" id="IPR058245">
    <property type="entry name" value="NreC/VraR/RcsB-like_REC"/>
</dbReference>
<dbReference type="PROSITE" id="PS50043">
    <property type="entry name" value="HTH_LUXR_2"/>
    <property type="match status" value="1"/>
</dbReference>
<dbReference type="Pfam" id="PF00196">
    <property type="entry name" value="GerE"/>
    <property type="match status" value="1"/>
</dbReference>
<dbReference type="GO" id="GO:0000160">
    <property type="term" value="P:phosphorelay signal transduction system"/>
    <property type="evidence" value="ECO:0007669"/>
    <property type="project" value="InterPro"/>
</dbReference>
<dbReference type="EMBL" id="QSTL01000006">
    <property type="protein sequence ID" value="RGM56124.1"/>
    <property type="molecule type" value="Genomic_DNA"/>
</dbReference>
<evidence type="ECO:0000259" key="7">
    <source>
        <dbReference type="PROSITE" id="PS50110"/>
    </source>
</evidence>
<dbReference type="PRINTS" id="PR00038">
    <property type="entry name" value="HTHLUXR"/>
</dbReference>
<keyword evidence="4" id="KW-0804">Transcription</keyword>